<keyword evidence="1" id="KW-1133">Transmembrane helix</keyword>
<protein>
    <submittedName>
        <fullName evidence="2">RTX N-terminal domain</fullName>
    </submittedName>
    <submittedName>
        <fullName evidence="3">Type I secretion target GGXGXDXXX repeat protein domain protein</fullName>
    </submittedName>
</protein>
<feature type="transmembrane region" description="Helical" evidence="1">
    <location>
        <begin position="31"/>
        <end position="48"/>
    </location>
</feature>
<keyword evidence="1" id="KW-0812">Transmembrane</keyword>
<evidence type="ECO:0000313" key="2">
    <source>
        <dbReference type="EMBL" id="QFS51345.1"/>
    </source>
</evidence>
<dbReference type="EMBL" id="CP045227">
    <property type="protein sequence ID" value="QFS51345.1"/>
    <property type="molecule type" value="Genomic_DNA"/>
</dbReference>
<dbReference type="EMBL" id="CP045227">
    <property type="protein sequence ID" value="QFS51573.1"/>
    <property type="molecule type" value="Genomic_DNA"/>
</dbReference>
<evidence type="ECO:0000256" key="1">
    <source>
        <dbReference type="SAM" id="Phobius"/>
    </source>
</evidence>
<keyword evidence="4" id="KW-1185">Reference proteome</keyword>
<accession>A0A5P8WEV1</accession>
<gene>
    <name evidence="2" type="ORF">GXM_08839</name>
    <name evidence="3" type="ORF">GXM_09067</name>
</gene>
<name>A0A5P8WEV1_9NOSO</name>
<dbReference type="KEGG" id="nsh:GXM_08839"/>
<dbReference type="KEGG" id="nsh:GXM_09067"/>
<dbReference type="Proteomes" id="UP000326678">
    <property type="component" value="Chromosome Gxm2"/>
</dbReference>
<evidence type="ECO:0000313" key="3">
    <source>
        <dbReference type="EMBL" id="QFS51573.1"/>
    </source>
</evidence>
<evidence type="ECO:0000313" key="4">
    <source>
        <dbReference type="Proteomes" id="UP000326678"/>
    </source>
</evidence>
<dbReference type="RefSeq" id="WP_152591929.1">
    <property type="nucleotide sequence ID" value="NZ_CP045227.1"/>
</dbReference>
<keyword evidence="1" id="KW-0472">Membrane</keyword>
<dbReference type="AlphaFoldDB" id="A0A5P8WEV1"/>
<organism evidence="2 4">
    <name type="scientific">Nostoc sphaeroides CCNUC1</name>
    <dbReference type="NCBI Taxonomy" id="2653204"/>
    <lineage>
        <taxon>Bacteria</taxon>
        <taxon>Bacillati</taxon>
        <taxon>Cyanobacteriota</taxon>
        <taxon>Cyanophyceae</taxon>
        <taxon>Nostocales</taxon>
        <taxon>Nostocaceae</taxon>
        <taxon>Nostoc</taxon>
    </lineage>
</organism>
<proteinExistence type="predicted"/>
<reference evidence="2 4" key="1">
    <citation type="submission" date="2019-10" db="EMBL/GenBank/DDBJ databases">
        <title>Genomic and transcriptomic insights into the perfect genentic adaptation of a filamentous nitrogen-fixing cyanobacterium to rice fields.</title>
        <authorList>
            <person name="Chen Z."/>
        </authorList>
    </citation>
    <scope>NUCLEOTIDE SEQUENCE [LARGE SCALE GENOMIC DNA]</scope>
    <source>
        <strain evidence="2">CCNUC1</strain>
    </source>
</reference>
<sequence length="232" mass="25165">MRYAWSDRTLYVKLLYKGKLERGRKLANLRIIYRCWFYATLVAGMLLSNPARAAVISYNEASNGDFPQSPEGSPVFDLDIGTNTFTGEISFLSFGPSDLDSFAFNIPASTRLESILLNISLLSVGSGIFSTTGYDLQNSSFNLIASESIPIPSANLNLFASNLPLGSGQFALQNSFVAGLLSPGEFRTAPYTFSLNVVAATPVPEPSFMLGTLTFSLLAGSLLLKRKQKTES</sequence>